<dbReference type="InterPro" id="IPR051607">
    <property type="entry name" value="Metallo-dep_hydrolases"/>
</dbReference>
<keyword evidence="2" id="KW-0479">Metal-binding</keyword>
<keyword evidence="3" id="KW-0378">Hydrolase</keyword>
<evidence type="ECO:0000256" key="2">
    <source>
        <dbReference type="ARBA" id="ARBA00022723"/>
    </source>
</evidence>
<keyword evidence="7" id="KW-1185">Reference proteome</keyword>
<comment type="cofactor">
    <cofactor evidence="1">
        <name>Zn(2+)</name>
        <dbReference type="ChEBI" id="CHEBI:29105"/>
    </cofactor>
</comment>
<reference evidence="6 7" key="1">
    <citation type="submission" date="2015-07" db="EMBL/GenBank/DDBJ databases">
        <title>Comparative genomics of the Sigatoka disease complex on banana suggests a link between parallel evolutionary changes in Pseudocercospora fijiensis and Pseudocercospora eumusae and increased virulence on the banana host.</title>
        <authorList>
            <person name="Chang T.-C."/>
            <person name="Salvucci A."/>
            <person name="Crous P.W."/>
            <person name="Stergiopoulos I."/>
        </authorList>
    </citation>
    <scope>NUCLEOTIDE SEQUENCE [LARGE SCALE GENOMIC DNA]</scope>
    <source>
        <strain evidence="6 7">CBS 116634</strain>
    </source>
</reference>
<dbReference type="Gene3D" id="3.20.20.140">
    <property type="entry name" value="Metal-dependent hydrolases"/>
    <property type="match status" value="1"/>
</dbReference>
<sequence>MSTSVILKNGTLLTFDENSQKIKVLHNASILVVGDHISQIESDYGNLKAPRDAEILDVSGKIVSPGFTNTHVHMWMTAYRSIAPDVTLLHYFAWLSQSSETAVKGFDSPQDIYISTLEGYLEGLNAGVTSYVDHAHCNWGAGQMEANYEATRDGGARVWWCYEPIEHKLFSKKEQWAKWHEIGKRERSPLVPFGLSFDAFEGGSTDEQYRMAIKEQNVEVLTIHHLGGPWPSNGSSPLDMEHRGVRGLGVPVIMSHGPYLSEEEQESLRKTNFHISITPESEFHYGHGQTTGHVISDQASLGVDTNFTFSGDILTQARLWLQRTRDVNFSMLLRKTGLIPRTTPMTAEQGFLMATRQGGRSLWRDDIGVLKVGAKADIVVFNGDSPNMLGWSDPIAAVMLHANVGDIEHVLVGGEFRKRDFKLVNTALEWDVVKQKFLETAKKVQAQAEAFLPVPVPDTLWGFKATGDVDVVSTIASK</sequence>
<evidence type="ECO:0000313" key="6">
    <source>
        <dbReference type="EMBL" id="KXT15259.1"/>
    </source>
</evidence>
<comment type="caution">
    <text evidence="6">The sequence shown here is derived from an EMBL/GenBank/DDBJ whole genome shotgun (WGS) entry which is preliminary data.</text>
</comment>
<evidence type="ECO:0000256" key="3">
    <source>
        <dbReference type="ARBA" id="ARBA00022801"/>
    </source>
</evidence>
<evidence type="ECO:0000259" key="5">
    <source>
        <dbReference type="Pfam" id="PF01979"/>
    </source>
</evidence>
<evidence type="ECO:0000256" key="4">
    <source>
        <dbReference type="ARBA" id="ARBA00022833"/>
    </source>
</evidence>
<dbReference type="PANTHER" id="PTHR11271:SF37">
    <property type="entry name" value="FAMILY PROTEIN, PUTATIVE (AFU_ORTHOLOGUE AFUA_4G00460)-RELATED"/>
    <property type="match status" value="1"/>
</dbReference>
<dbReference type="PANTHER" id="PTHR11271">
    <property type="entry name" value="GUANINE DEAMINASE"/>
    <property type="match status" value="1"/>
</dbReference>
<dbReference type="SUPFAM" id="SSF51338">
    <property type="entry name" value="Composite domain of metallo-dependent hydrolases"/>
    <property type="match status" value="1"/>
</dbReference>
<dbReference type="GO" id="GO:0005829">
    <property type="term" value="C:cytosol"/>
    <property type="evidence" value="ECO:0007669"/>
    <property type="project" value="TreeGrafter"/>
</dbReference>
<dbReference type="InterPro" id="IPR032466">
    <property type="entry name" value="Metal_Hydrolase"/>
</dbReference>
<dbReference type="Pfam" id="PF01979">
    <property type="entry name" value="Amidohydro_1"/>
    <property type="match status" value="1"/>
</dbReference>
<dbReference type="Proteomes" id="UP000073492">
    <property type="component" value="Unassembled WGS sequence"/>
</dbReference>
<keyword evidence="4" id="KW-0862">Zinc</keyword>
<evidence type="ECO:0000313" key="7">
    <source>
        <dbReference type="Proteomes" id="UP000073492"/>
    </source>
</evidence>
<name>A0A139IKM4_9PEZI</name>
<dbReference type="OrthoDB" id="194468at2759"/>
<dbReference type="STRING" id="113226.A0A139IKM4"/>
<dbReference type="EMBL" id="LFZO01000062">
    <property type="protein sequence ID" value="KXT15259.1"/>
    <property type="molecule type" value="Genomic_DNA"/>
</dbReference>
<dbReference type="InterPro" id="IPR006680">
    <property type="entry name" value="Amidohydro-rel"/>
</dbReference>
<dbReference type="SUPFAM" id="SSF51556">
    <property type="entry name" value="Metallo-dependent hydrolases"/>
    <property type="match status" value="1"/>
</dbReference>
<dbReference type="GO" id="GO:0019239">
    <property type="term" value="F:deaminase activity"/>
    <property type="evidence" value="ECO:0007669"/>
    <property type="project" value="TreeGrafter"/>
</dbReference>
<organism evidence="6 7">
    <name type="scientific">Pseudocercospora musae</name>
    <dbReference type="NCBI Taxonomy" id="113226"/>
    <lineage>
        <taxon>Eukaryota</taxon>
        <taxon>Fungi</taxon>
        <taxon>Dikarya</taxon>
        <taxon>Ascomycota</taxon>
        <taxon>Pezizomycotina</taxon>
        <taxon>Dothideomycetes</taxon>
        <taxon>Dothideomycetidae</taxon>
        <taxon>Mycosphaerellales</taxon>
        <taxon>Mycosphaerellaceae</taxon>
        <taxon>Pseudocercospora</taxon>
    </lineage>
</organism>
<dbReference type="AlphaFoldDB" id="A0A139IKM4"/>
<accession>A0A139IKM4</accession>
<evidence type="ECO:0000256" key="1">
    <source>
        <dbReference type="ARBA" id="ARBA00001947"/>
    </source>
</evidence>
<feature type="domain" description="Amidohydrolase-related" evidence="5">
    <location>
        <begin position="62"/>
        <end position="415"/>
    </location>
</feature>
<dbReference type="InterPro" id="IPR011059">
    <property type="entry name" value="Metal-dep_hydrolase_composite"/>
</dbReference>
<gene>
    <name evidence="6" type="ORF">AC579_4844</name>
</gene>
<proteinExistence type="predicted"/>
<protein>
    <recommendedName>
        <fullName evidence="5">Amidohydrolase-related domain-containing protein</fullName>
    </recommendedName>
</protein>
<dbReference type="GO" id="GO:0046872">
    <property type="term" value="F:metal ion binding"/>
    <property type="evidence" value="ECO:0007669"/>
    <property type="project" value="UniProtKB-KW"/>
</dbReference>
<dbReference type="Gene3D" id="2.30.40.10">
    <property type="entry name" value="Urease, subunit C, domain 1"/>
    <property type="match status" value="1"/>
</dbReference>